<evidence type="ECO:0000313" key="7">
    <source>
        <dbReference type="EMBL" id="MTH30432.1"/>
    </source>
</evidence>
<dbReference type="Gene3D" id="1.10.10.10">
    <property type="entry name" value="Winged helix-like DNA-binding domain superfamily/Winged helix DNA-binding domain"/>
    <property type="match status" value="1"/>
</dbReference>
<dbReference type="InterPro" id="IPR036390">
    <property type="entry name" value="WH_DNA-bd_sf"/>
</dbReference>
<dbReference type="Pfam" id="PF00392">
    <property type="entry name" value="GntR"/>
    <property type="match status" value="1"/>
</dbReference>
<dbReference type="GO" id="GO:0003700">
    <property type="term" value="F:DNA-binding transcription factor activity"/>
    <property type="evidence" value="ECO:0007669"/>
    <property type="project" value="InterPro"/>
</dbReference>
<organism evidence="7 8">
    <name type="scientific">Myroides pelagicus</name>
    <dbReference type="NCBI Taxonomy" id="270914"/>
    <lineage>
        <taxon>Bacteria</taxon>
        <taxon>Pseudomonadati</taxon>
        <taxon>Bacteroidota</taxon>
        <taxon>Flavobacteriia</taxon>
        <taxon>Flavobacteriales</taxon>
        <taxon>Flavobacteriaceae</taxon>
        <taxon>Myroides</taxon>
    </lineage>
</organism>
<comment type="similarity">
    <text evidence="1">In the C-terminal section; belongs to the class-I pyridoxal-phosphate-dependent aminotransferase family.</text>
</comment>
<dbReference type="SUPFAM" id="SSF53383">
    <property type="entry name" value="PLP-dependent transferases"/>
    <property type="match status" value="1"/>
</dbReference>
<dbReference type="PANTHER" id="PTHR46577:SF1">
    <property type="entry name" value="HTH-TYPE TRANSCRIPTIONAL REGULATORY PROTEIN GABR"/>
    <property type="match status" value="1"/>
</dbReference>
<dbReference type="InterPro" id="IPR015421">
    <property type="entry name" value="PyrdxlP-dep_Trfase_major"/>
</dbReference>
<evidence type="ECO:0000256" key="4">
    <source>
        <dbReference type="ARBA" id="ARBA00023125"/>
    </source>
</evidence>
<evidence type="ECO:0000256" key="2">
    <source>
        <dbReference type="ARBA" id="ARBA00022898"/>
    </source>
</evidence>
<dbReference type="Gene3D" id="3.40.640.10">
    <property type="entry name" value="Type I PLP-dependent aspartate aminotransferase-like (Major domain)"/>
    <property type="match status" value="1"/>
</dbReference>
<accession>A0A7K1GNE5</accession>
<dbReference type="SUPFAM" id="SSF46785">
    <property type="entry name" value="Winged helix' DNA-binding domain"/>
    <property type="match status" value="1"/>
</dbReference>
<name>A0A7K1GNE5_9FLAO</name>
<evidence type="ECO:0000256" key="1">
    <source>
        <dbReference type="ARBA" id="ARBA00005384"/>
    </source>
</evidence>
<gene>
    <name evidence="7" type="ORF">GJV77_11045</name>
</gene>
<dbReference type="EMBL" id="WMJY01000026">
    <property type="protein sequence ID" value="MTH30432.1"/>
    <property type="molecule type" value="Genomic_DNA"/>
</dbReference>
<keyword evidence="7" id="KW-0808">Transferase</keyword>
<dbReference type="CDD" id="cd07377">
    <property type="entry name" value="WHTH_GntR"/>
    <property type="match status" value="1"/>
</dbReference>
<dbReference type="InterPro" id="IPR036388">
    <property type="entry name" value="WH-like_DNA-bd_sf"/>
</dbReference>
<dbReference type="PANTHER" id="PTHR46577">
    <property type="entry name" value="HTH-TYPE TRANSCRIPTIONAL REGULATORY PROTEIN GABR"/>
    <property type="match status" value="1"/>
</dbReference>
<dbReference type="InterPro" id="IPR000524">
    <property type="entry name" value="Tscrpt_reg_HTH_GntR"/>
</dbReference>
<dbReference type="InterPro" id="IPR051446">
    <property type="entry name" value="HTH_trans_reg/aminotransferase"/>
</dbReference>
<dbReference type="AlphaFoldDB" id="A0A7K1GNE5"/>
<evidence type="ECO:0000313" key="8">
    <source>
        <dbReference type="Proteomes" id="UP000488936"/>
    </source>
</evidence>
<keyword evidence="4" id="KW-0238">DNA-binding</keyword>
<dbReference type="RefSeq" id="WP_155036417.1">
    <property type="nucleotide sequence ID" value="NZ_JAYMMG010000011.1"/>
</dbReference>
<dbReference type="OrthoDB" id="594134at2"/>
<evidence type="ECO:0000256" key="5">
    <source>
        <dbReference type="ARBA" id="ARBA00023163"/>
    </source>
</evidence>
<dbReference type="GO" id="GO:0008483">
    <property type="term" value="F:transaminase activity"/>
    <property type="evidence" value="ECO:0007669"/>
    <property type="project" value="UniProtKB-KW"/>
</dbReference>
<keyword evidence="8" id="KW-1185">Reference proteome</keyword>
<keyword evidence="3" id="KW-0805">Transcription regulation</keyword>
<keyword evidence="7" id="KW-0032">Aminotransferase</keyword>
<comment type="caution">
    <text evidence="7">The sequence shown here is derived from an EMBL/GenBank/DDBJ whole genome shotgun (WGS) entry which is preliminary data.</text>
</comment>
<evidence type="ECO:0000256" key="3">
    <source>
        <dbReference type="ARBA" id="ARBA00023015"/>
    </source>
</evidence>
<feature type="domain" description="HTH gntR-type" evidence="6">
    <location>
        <begin position="21"/>
        <end position="89"/>
    </location>
</feature>
<dbReference type="Proteomes" id="UP000488936">
    <property type="component" value="Unassembled WGS sequence"/>
</dbReference>
<dbReference type="PROSITE" id="PS50949">
    <property type="entry name" value="HTH_GNTR"/>
    <property type="match status" value="1"/>
</dbReference>
<dbReference type="GO" id="GO:0003677">
    <property type="term" value="F:DNA binding"/>
    <property type="evidence" value="ECO:0007669"/>
    <property type="project" value="UniProtKB-KW"/>
</dbReference>
<evidence type="ECO:0000259" key="6">
    <source>
        <dbReference type="PROSITE" id="PS50949"/>
    </source>
</evidence>
<dbReference type="InterPro" id="IPR004839">
    <property type="entry name" value="Aminotransferase_I/II_large"/>
</dbReference>
<protein>
    <submittedName>
        <fullName evidence="7">Aminotransferase class I/II-fold pyridoxal phosphate-dependent enzyme</fullName>
    </submittedName>
</protein>
<keyword evidence="2" id="KW-0663">Pyridoxal phosphate</keyword>
<keyword evidence="5" id="KW-0804">Transcription</keyword>
<dbReference type="GO" id="GO:0030170">
    <property type="term" value="F:pyridoxal phosphate binding"/>
    <property type="evidence" value="ECO:0007669"/>
    <property type="project" value="InterPro"/>
</dbReference>
<reference evidence="7 8" key="1">
    <citation type="journal article" date="2006" name="Int. J. Syst. Evol. Microbiol.">
        <title>Myroides pelagicus sp. nov., isolated from seawater in Thailand.</title>
        <authorList>
            <person name="Yoon J."/>
            <person name="Maneerat S."/>
            <person name="Kawai F."/>
            <person name="Yokota A."/>
        </authorList>
    </citation>
    <scope>NUCLEOTIDE SEQUENCE [LARGE SCALE GENOMIC DNA]</scope>
    <source>
        <strain evidence="7 8">SM1T</strain>
    </source>
</reference>
<dbReference type="Pfam" id="PF00155">
    <property type="entry name" value="Aminotran_1_2"/>
    <property type="match status" value="1"/>
</dbReference>
<sequence>MKSSTEIPLLNFIKINKYSTTPIYLQIANQLSNAIQRNYIPKGTKLLGTRKLSELLHINRNTVVAAYQELEAQGWIITEANRGSYTCDKIKNKPEKLKATDNTLIEAYPNQSGFSFNRSNILDTPYEKVNTTYFFTDGTPDNRIIQLSQLSSFYSASMKRKNNKKRLNSNSYESNTFFLENMVNYLNISRGLQISTSNILITNSSEMSIYIASEVLLNAGDKVIVADLSYFSSNMTFQNKQANVLTVPVDQQGIDVDAIEKLCEKHTVRLLYITPHHHYPTTSTLSAQRRVKLLNLSNQYGFIILEDDYDYEFHYESTPLLPLASSDKKGMVVYTGTLGLSLIPGFKLGFIIAPKNVIQEMRKHLNVINPKGDILLQQVLGELIDEGEINRYLKKSLKVYTERRNQFCDLLERYFGEAVSFQVPSGGLAVWTLWKKGINLLNLKKKALDKNLFIPKTILYQNKDITAMRLGFGHLDKEEMEVTISLLHQSMLELEVEKNTTI</sequence>
<proteinExistence type="inferred from homology"/>
<dbReference type="SMART" id="SM00345">
    <property type="entry name" value="HTH_GNTR"/>
    <property type="match status" value="1"/>
</dbReference>
<dbReference type="CDD" id="cd00609">
    <property type="entry name" value="AAT_like"/>
    <property type="match status" value="1"/>
</dbReference>
<dbReference type="InterPro" id="IPR015424">
    <property type="entry name" value="PyrdxlP-dep_Trfase"/>
</dbReference>